<dbReference type="EMBL" id="QMIG01000001">
    <property type="protein sequence ID" value="RAW18993.1"/>
    <property type="molecule type" value="Genomic_DNA"/>
</dbReference>
<evidence type="ECO:0000256" key="2">
    <source>
        <dbReference type="ARBA" id="ARBA00023239"/>
    </source>
</evidence>
<accession>A0A329R3K5</accession>
<evidence type="ECO:0000256" key="1">
    <source>
        <dbReference type="ARBA" id="ARBA00022723"/>
    </source>
</evidence>
<sequence length="228" mass="23800">MSDAVPLVAVAHGTRDPQGPEVLEGLLGEVRNQLPDVPVRIAYVDVIGPMLDEVLAEVRDGAVIVPMFLASGYHVRVDVPQSVESTGARATVTPALGPDEAVVEAVADRLRAAGPLPDAVVMAAAGSSDHRALGEVEVAAARLAEVLDREVVAAYVTTATPTVPEAVASLRRAGRDRVGIASYLLAPGLFVRRLHEAGADVVAAPIGVHTRVVDLVVERYRAALSPPR</sequence>
<name>A0A329R3K5_9ACTN</name>
<gene>
    <name evidence="3" type="ORF">DPM12_02300</name>
</gene>
<dbReference type="InterPro" id="IPR050963">
    <property type="entry name" value="Sirohydro_Cobaltochel/CbiX"/>
</dbReference>
<dbReference type="SUPFAM" id="SSF53800">
    <property type="entry name" value="Chelatase"/>
    <property type="match status" value="1"/>
</dbReference>
<dbReference type="CDD" id="cd03414">
    <property type="entry name" value="CbiX_SirB_C"/>
    <property type="match status" value="1"/>
</dbReference>
<protein>
    <submittedName>
        <fullName evidence="3">Sirohydrochlorin chelatase</fullName>
    </submittedName>
</protein>
<dbReference type="Gene3D" id="3.40.50.1400">
    <property type="match status" value="2"/>
</dbReference>
<proteinExistence type="predicted"/>
<reference evidence="3 4" key="1">
    <citation type="submission" date="2018-06" db="EMBL/GenBank/DDBJ databases">
        <title>Phytoactinopolyspora halophila sp. nov., a novel halophilic actinomycete isolated from a saline soil in China.</title>
        <authorList>
            <person name="Tang S.-K."/>
        </authorList>
    </citation>
    <scope>NUCLEOTIDE SEQUENCE [LARGE SCALE GENOMIC DNA]</scope>
    <source>
        <strain evidence="3 4">YIM 96934</strain>
    </source>
</reference>
<organism evidence="3 4">
    <name type="scientific">Phytoactinopolyspora halophila</name>
    <dbReference type="NCBI Taxonomy" id="1981511"/>
    <lineage>
        <taxon>Bacteria</taxon>
        <taxon>Bacillati</taxon>
        <taxon>Actinomycetota</taxon>
        <taxon>Actinomycetes</taxon>
        <taxon>Jiangellales</taxon>
        <taxon>Jiangellaceae</taxon>
        <taxon>Phytoactinopolyspora</taxon>
    </lineage>
</organism>
<dbReference type="CDD" id="cd03416">
    <property type="entry name" value="CbiX_SirB_N"/>
    <property type="match status" value="1"/>
</dbReference>
<dbReference type="PANTHER" id="PTHR33542">
    <property type="entry name" value="SIROHYDROCHLORIN FERROCHELATASE, CHLOROPLASTIC"/>
    <property type="match status" value="1"/>
</dbReference>
<evidence type="ECO:0000313" key="3">
    <source>
        <dbReference type="EMBL" id="RAW18993.1"/>
    </source>
</evidence>
<dbReference type="Pfam" id="PF01903">
    <property type="entry name" value="CbiX"/>
    <property type="match status" value="2"/>
</dbReference>
<keyword evidence="1" id="KW-0479">Metal-binding</keyword>
<dbReference type="GO" id="GO:0046872">
    <property type="term" value="F:metal ion binding"/>
    <property type="evidence" value="ECO:0007669"/>
    <property type="project" value="UniProtKB-KW"/>
</dbReference>
<evidence type="ECO:0000313" key="4">
    <source>
        <dbReference type="Proteomes" id="UP000250462"/>
    </source>
</evidence>
<dbReference type="InterPro" id="IPR002762">
    <property type="entry name" value="CbiX-like"/>
</dbReference>
<dbReference type="Proteomes" id="UP000250462">
    <property type="component" value="Unassembled WGS sequence"/>
</dbReference>
<dbReference type="GO" id="GO:0016829">
    <property type="term" value="F:lyase activity"/>
    <property type="evidence" value="ECO:0007669"/>
    <property type="project" value="UniProtKB-KW"/>
</dbReference>
<comment type="caution">
    <text evidence="3">The sequence shown here is derived from an EMBL/GenBank/DDBJ whole genome shotgun (WGS) entry which is preliminary data.</text>
</comment>
<dbReference type="OrthoDB" id="7345302at2"/>
<dbReference type="PANTHER" id="PTHR33542:SF5">
    <property type="entry name" value="FERROCHELATASE CHE1"/>
    <property type="match status" value="1"/>
</dbReference>
<dbReference type="AlphaFoldDB" id="A0A329R3K5"/>
<dbReference type="RefSeq" id="WP_112256611.1">
    <property type="nucleotide sequence ID" value="NZ_QMIG01000001.1"/>
</dbReference>
<keyword evidence="2" id="KW-0456">Lyase</keyword>
<keyword evidence="4" id="KW-1185">Reference proteome</keyword>